<organism evidence="3 4">
    <name type="scientific">Mytilus galloprovincialis</name>
    <name type="common">Mediterranean mussel</name>
    <dbReference type="NCBI Taxonomy" id="29158"/>
    <lineage>
        <taxon>Eukaryota</taxon>
        <taxon>Metazoa</taxon>
        <taxon>Spiralia</taxon>
        <taxon>Lophotrochozoa</taxon>
        <taxon>Mollusca</taxon>
        <taxon>Bivalvia</taxon>
        <taxon>Autobranchia</taxon>
        <taxon>Pteriomorphia</taxon>
        <taxon>Mytilida</taxon>
        <taxon>Mytiloidea</taxon>
        <taxon>Mytilidae</taxon>
        <taxon>Mytilinae</taxon>
        <taxon>Mytilus</taxon>
    </lineage>
</organism>
<dbReference type="EMBL" id="UYJE01005271">
    <property type="protein sequence ID" value="VDI35795.1"/>
    <property type="molecule type" value="Genomic_DNA"/>
</dbReference>
<feature type="compositionally biased region" description="Basic and acidic residues" evidence="1">
    <location>
        <begin position="312"/>
        <end position="324"/>
    </location>
</feature>
<proteinExistence type="predicted"/>
<reference evidence="3" key="1">
    <citation type="submission" date="2018-11" db="EMBL/GenBank/DDBJ databases">
        <authorList>
            <person name="Alioto T."/>
            <person name="Alioto T."/>
        </authorList>
    </citation>
    <scope>NUCLEOTIDE SEQUENCE</scope>
</reference>
<feature type="compositionally biased region" description="Basic and acidic residues" evidence="1">
    <location>
        <begin position="194"/>
        <end position="213"/>
    </location>
</feature>
<dbReference type="AlphaFoldDB" id="A0A8B6EKM5"/>
<dbReference type="PROSITE" id="PS50982">
    <property type="entry name" value="MBD"/>
    <property type="match status" value="1"/>
</dbReference>
<feature type="compositionally biased region" description="Basic and acidic residues" evidence="1">
    <location>
        <begin position="245"/>
        <end position="279"/>
    </location>
</feature>
<feature type="compositionally biased region" description="Polar residues" evidence="1">
    <location>
        <begin position="84"/>
        <end position="141"/>
    </location>
</feature>
<accession>A0A8B6EKM5</accession>
<feature type="compositionally biased region" description="Low complexity" evidence="1">
    <location>
        <begin position="372"/>
        <end position="391"/>
    </location>
</feature>
<name>A0A8B6EKM5_MYTGA</name>
<dbReference type="Gene3D" id="3.30.890.10">
    <property type="entry name" value="Methyl-cpg-binding Protein 2, Chain A"/>
    <property type="match status" value="1"/>
</dbReference>
<evidence type="ECO:0000259" key="2">
    <source>
        <dbReference type="PROSITE" id="PS50982"/>
    </source>
</evidence>
<dbReference type="OrthoDB" id="61560at2759"/>
<sequence length="449" mass="50058">MEEETKTPVTDQDFKTTKESQNDSNMNAESVAIVNGDTVDGGNNVQNTIEDGEGDGAENISENKSESITFPSEMETISAEKSESITTPSEMESISVDQSESITTQSGIESIPADQSESITTPSEMESVSGIDQSESLSTKSVAEKDCEDEGMETDADIDENLPEDSKLDTGNEPVKERKNTDDDDNVKNTENLNSKDEEENKIKNNEKDKIEDVEVETVKASGKTKSNEPIEDEEEEENNLTIDESQKDKNNDKSMKENHGMEDSQNETKDENEKKDISAELDSSTGETEFSQFLSKTPHELEDAEMGIIINDKDILRPEDVFGRGKRSRTPKTDNIYTSEFEADPDYNPKDDMRAQRFVRESRTKQAKQLSDATITTTTSRSSTGSPNTSIAIGTPLKKPKYPNLDIKSLELPGEYGWTREIVVRNTFDDNKRRPADVYYKPPIGKKL</sequence>
<keyword evidence="4" id="KW-1185">Reference proteome</keyword>
<evidence type="ECO:0000313" key="3">
    <source>
        <dbReference type="EMBL" id="VDI35795.1"/>
    </source>
</evidence>
<feature type="compositionally biased region" description="Basic and acidic residues" evidence="1">
    <location>
        <begin position="1"/>
        <end position="21"/>
    </location>
</feature>
<gene>
    <name evidence="3" type="ORF">MGAL_10B067806</name>
</gene>
<feature type="non-terminal residue" evidence="3">
    <location>
        <position position="1"/>
    </location>
</feature>
<evidence type="ECO:0000256" key="1">
    <source>
        <dbReference type="SAM" id="MobiDB-lite"/>
    </source>
</evidence>
<feature type="compositionally biased region" description="Polar residues" evidence="1">
    <location>
        <begin position="60"/>
        <end position="70"/>
    </location>
</feature>
<feature type="compositionally biased region" description="Basic and acidic residues" evidence="1">
    <location>
        <begin position="348"/>
        <end position="365"/>
    </location>
</feature>
<feature type="compositionally biased region" description="Acidic residues" evidence="1">
    <location>
        <begin position="146"/>
        <end position="163"/>
    </location>
</feature>
<dbReference type="InterPro" id="IPR001739">
    <property type="entry name" value="Methyl_CpG_DNA-bd"/>
</dbReference>
<feature type="compositionally biased region" description="Polar residues" evidence="1">
    <location>
        <begin position="282"/>
        <end position="296"/>
    </location>
</feature>
<protein>
    <recommendedName>
        <fullName evidence="2">MBD domain-containing protein</fullName>
    </recommendedName>
</protein>
<feature type="domain" description="MBD" evidence="2">
    <location>
        <begin position="405"/>
        <end position="449"/>
    </location>
</feature>
<dbReference type="Proteomes" id="UP000596742">
    <property type="component" value="Unassembled WGS sequence"/>
</dbReference>
<dbReference type="GO" id="GO:0003677">
    <property type="term" value="F:DNA binding"/>
    <property type="evidence" value="ECO:0007669"/>
    <property type="project" value="InterPro"/>
</dbReference>
<feature type="compositionally biased region" description="Basic and acidic residues" evidence="1">
    <location>
        <begin position="164"/>
        <end position="181"/>
    </location>
</feature>
<comment type="caution">
    <text evidence="3">The sequence shown here is derived from an EMBL/GenBank/DDBJ whole genome shotgun (WGS) entry which is preliminary data.</text>
</comment>
<feature type="compositionally biased region" description="Acidic residues" evidence="1">
    <location>
        <begin position="230"/>
        <end position="239"/>
    </location>
</feature>
<evidence type="ECO:0000313" key="4">
    <source>
        <dbReference type="Proteomes" id="UP000596742"/>
    </source>
</evidence>
<feature type="region of interest" description="Disordered" evidence="1">
    <location>
        <begin position="1"/>
        <end position="400"/>
    </location>
</feature>